<dbReference type="Proteomes" id="UP001050975">
    <property type="component" value="Unassembled WGS sequence"/>
</dbReference>
<comment type="caution">
    <text evidence="1">The sequence shown here is derived from an EMBL/GenBank/DDBJ whole genome shotgun (WGS) entry which is preliminary data.</text>
</comment>
<evidence type="ECO:0008006" key="3">
    <source>
        <dbReference type="Google" id="ProtNLM"/>
    </source>
</evidence>
<gene>
    <name evidence="1" type="ORF">MiSe_35760</name>
</gene>
<proteinExistence type="predicted"/>
<dbReference type="EMBL" id="BLAY01000053">
    <property type="protein sequence ID" value="GET38817.1"/>
    <property type="molecule type" value="Genomic_DNA"/>
</dbReference>
<dbReference type="AlphaFoldDB" id="A0AAV3XH56"/>
<name>A0AAV3XH56_9CYAN</name>
<reference evidence="1" key="1">
    <citation type="submission" date="2019-10" db="EMBL/GenBank/DDBJ databases">
        <title>Draft genome sequece of Microseira wollei NIES-4236.</title>
        <authorList>
            <person name="Yamaguchi H."/>
            <person name="Suzuki S."/>
            <person name="Kawachi M."/>
        </authorList>
    </citation>
    <scope>NUCLEOTIDE SEQUENCE</scope>
    <source>
        <strain evidence="1">NIES-4236</strain>
    </source>
</reference>
<organism evidence="1 2">
    <name type="scientific">Microseira wollei NIES-4236</name>
    <dbReference type="NCBI Taxonomy" id="2530354"/>
    <lineage>
        <taxon>Bacteria</taxon>
        <taxon>Bacillati</taxon>
        <taxon>Cyanobacteriota</taxon>
        <taxon>Cyanophyceae</taxon>
        <taxon>Oscillatoriophycideae</taxon>
        <taxon>Aerosakkonematales</taxon>
        <taxon>Aerosakkonemataceae</taxon>
        <taxon>Microseira</taxon>
    </lineage>
</organism>
<keyword evidence="2" id="KW-1185">Reference proteome</keyword>
<sequence>MELSWGLAFMEFAPNQAPNNNKIKLVLRVAPASAITNRFLQKLLWDRRFACLWLDLIDFCKNSGGIGHTSSLWLDLLQKSNRFLHKIQSLAGRMPTPQEFLHLIDFSIKYSLWQAGCLPHKSFCRGLIDFSIKYSLWQAGCLPHKSFCRNLITNDT</sequence>
<protein>
    <recommendedName>
        <fullName evidence="3">Transposase</fullName>
    </recommendedName>
</protein>
<accession>A0AAV3XH56</accession>
<evidence type="ECO:0000313" key="2">
    <source>
        <dbReference type="Proteomes" id="UP001050975"/>
    </source>
</evidence>
<evidence type="ECO:0000313" key="1">
    <source>
        <dbReference type="EMBL" id="GET38817.1"/>
    </source>
</evidence>